<sequence length="79" mass="9054">SCCNFKSRHFSMHNKHQILFTQEGVYIYGLYLDGAGWDRRNNKLTESTAKILFTVLPVVTTVSPDHWILRGVALLCDVK</sequence>
<dbReference type="InterPro" id="IPR026983">
    <property type="entry name" value="DHC"/>
</dbReference>
<organism evidence="2 3">
    <name type="scientific">Podarcis muralis</name>
    <name type="common">Wall lizard</name>
    <name type="synonym">Lacerta muralis</name>
    <dbReference type="NCBI Taxonomy" id="64176"/>
    <lineage>
        <taxon>Eukaryota</taxon>
        <taxon>Metazoa</taxon>
        <taxon>Chordata</taxon>
        <taxon>Craniata</taxon>
        <taxon>Vertebrata</taxon>
        <taxon>Euteleostomi</taxon>
        <taxon>Lepidosauria</taxon>
        <taxon>Squamata</taxon>
        <taxon>Bifurcata</taxon>
        <taxon>Unidentata</taxon>
        <taxon>Episquamata</taxon>
        <taxon>Laterata</taxon>
        <taxon>Lacertibaenia</taxon>
        <taxon>Lacertidae</taxon>
        <taxon>Podarcis</taxon>
    </lineage>
</organism>
<feature type="domain" description="Dynein heavy chain C-terminal" evidence="1">
    <location>
        <begin position="20"/>
        <end position="60"/>
    </location>
</feature>
<dbReference type="GO" id="GO:0051959">
    <property type="term" value="F:dynein light intermediate chain binding"/>
    <property type="evidence" value="ECO:0007669"/>
    <property type="project" value="InterPro"/>
</dbReference>
<name>A0A670HLU4_PODMU</name>
<reference evidence="2 3" key="1">
    <citation type="journal article" date="2019" name="Proc. Natl. Acad. Sci. U.S.A.">
        <title>Regulatory changes in pterin and carotenoid genes underlie balanced color polymorphisms in the wall lizard.</title>
        <authorList>
            <person name="Andrade P."/>
            <person name="Pinho C."/>
            <person name="Perez I de Lanuza G."/>
            <person name="Afonso S."/>
            <person name="Brejcha J."/>
            <person name="Rubin C.J."/>
            <person name="Wallerman O."/>
            <person name="Pereira P."/>
            <person name="Sabatino S.J."/>
            <person name="Bellati A."/>
            <person name="Pellitteri-Rosa D."/>
            <person name="Bosakova Z."/>
            <person name="Bunikis I."/>
            <person name="Carretero M.A."/>
            <person name="Feiner N."/>
            <person name="Marsik P."/>
            <person name="Pauperio F."/>
            <person name="Salvi D."/>
            <person name="Soler L."/>
            <person name="While G.M."/>
            <person name="Uller T."/>
            <person name="Font E."/>
            <person name="Andersson L."/>
            <person name="Carneiro M."/>
        </authorList>
    </citation>
    <scope>NUCLEOTIDE SEQUENCE</scope>
</reference>
<reference evidence="2" key="3">
    <citation type="submission" date="2025-09" db="UniProtKB">
        <authorList>
            <consortium name="Ensembl"/>
        </authorList>
    </citation>
    <scope>IDENTIFICATION</scope>
</reference>
<dbReference type="InterPro" id="IPR041228">
    <property type="entry name" value="Dynein_C"/>
</dbReference>
<dbReference type="InterPro" id="IPR043160">
    <property type="entry name" value="Dynein_C_barrel"/>
</dbReference>
<dbReference type="GO" id="GO:0045505">
    <property type="term" value="F:dynein intermediate chain binding"/>
    <property type="evidence" value="ECO:0007669"/>
    <property type="project" value="InterPro"/>
</dbReference>
<dbReference type="Ensembl" id="ENSPMRT00000000311.1">
    <property type="protein sequence ID" value="ENSPMRP00000000295.1"/>
    <property type="gene ID" value="ENSPMRG00000000217.1"/>
</dbReference>
<dbReference type="Proteomes" id="UP000472272">
    <property type="component" value="Chromosome 3"/>
</dbReference>
<dbReference type="GO" id="GO:0030286">
    <property type="term" value="C:dynein complex"/>
    <property type="evidence" value="ECO:0007669"/>
    <property type="project" value="InterPro"/>
</dbReference>
<evidence type="ECO:0000313" key="3">
    <source>
        <dbReference type="Proteomes" id="UP000472272"/>
    </source>
</evidence>
<evidence type="ECO:0000259" key="1">
    <source>
        <dbReference type="Pfam" id="PF18199"/>
    </source>
</evidence>
<keyword evidence="3" id="KW-1185">Reference proteome</keyword>
<reference evidence="2" key="2">
    <citation type="submission" date="2025-08" db="UniProtKB">
        <authorList>
            <consortium name="Ensembl"/>
        </authorList>
    </citation>
    <scope>IDENTIFICATION</scope>
</reference>
<dbReference type="GO" id="GO:0007018">
    <property type="term" value="P:microtubule-based movement"/>
    <property type="evidence" value="ECO:0007669"/>
    <property type="project" value="InterPro"/>
</dbReference>
<protein>
    <recommendedName>
        <fullName evidence="1">Dynein heavy chain C-terminal domain-containing protein</fullName>
    </recommendedName>
</protein>
<accession>A0A670HLU4</accession>
<dbReference type="PANTHER" id="PTHR46961:SF19">
    <property type="entry name" value="DYNEIN HEAVY CHAIN 5, AXONEMAL"/>
    <property type="match status" value="1"/>
</dbReference>
<dbReference type="Gene3D" id="3.10.490.20">
    <property type="match status" value="1"/>
</dbReference>
<dbReference type="PANTHER" id="PTHR46961">
    <property type="entry name" value="DYNEIN HEAVY CHAIN 1, AXONEMAL-LIKE PROTEIN"/>
    <property type="match status" value="1"/>
</dbReference>
<proteinExistence type="predicted"/>
<evidence type="ECO:0000313" key="2">
    <source>
        <dbReference type="Ensembl" id="ENSPMRP00000000295.1"/>
    </source>
</evidence>
<dbReference type="AlphaFoldDB" id="A0A670HLU4"/>
<dbReference type="Pfam" id="PF18199">
    <property type="entry name" value="Dynein_C"/>
    <property type="match status" value="1"/>
</dbReference>